<dbReference type="Pfam" id="PF07045">
    <property type="entry name" value="DUF1330"/>
    <property type="match status" value="2"/>
</dbReference>
<dbReference type="InterPro" id="IPR010753">
    <property type="entry name" value="DUF1330"/>
</dbReference>
<dbReference type="Proteomes" id="UP000305131">
    <property type="component" value="Unassembled WGS sequence"/>
</dbReference>
<dbReference type="AlphaFoldDB" id="A0A6C1KCX3"/>
<accession>A0A6C1KCX3</accession>
<dbReference type="EMBL" id="VAUP01000031">
    <property type="protein sequence ID" value="TLX42138.1"/>
    <property type="molecule type" value="Genomic_DNA"/>
</dbReference>
<protein>
    <submittedName>
        <fullName evidence="2">DUF1330 domain-containing protein</fullName>
    </submittedName>
</protein>
<dbReference type="PANTHER" id="PTHR41521">
    <property type="match status" value="1"/>
</dbReference>
<reference evidence="2 3" key="1">
    <citation type="submission" date="2019-05" db="EMBL/GenBank/DDBJ databases">
        <authorList>
            <person name="Zhou X."/>
        </authorList>
    </citation>
    <scope>NUCLEOTIDE SEQUENCE [LARGE SCALE GENOMIC DNA]</scope>
    <source>
        <strain evidence="2 3">DSM 432</strain>
    </source>
</reference>
<proteinExistence type="predicted"/>
<evidence type="ECO:0000313" key="2">
    <source>
        <dbReference type="EMBL" id="TLX42138.1"/>
    </source>
</evidence>
<dbReference type="Gene3D" id="3.30.70.100">
    <property type="match status" value="2"/>
</dbReference>
<gene>
    <name evidence="2" type="ORF">FBQ73_14910</name>
</gene>
<feature type="domain" description="DUF1330" evidence="1">
    <location>
        <begin position="138"/>
        <end position="229"/>
    </location>
</feature>
<dbReference type="InterPro" id="IPR011008">
    <property type="entry name" value="Dimeric_a/b-barrel"/>
</dbReference>
<feature type="domain" description="DUF1330" evidence="1">
    <location>
        <begin position="26"/>
        <end position="118"/>
    </location>
</feature>
<organism evidence="2 3">
    <name type="scientific">Xanthobacter autotrophicus</name>
    <dbReference type="NCBI Taxonomy" id="280"/>
    <lineage>
        <taxon>Bacteria</taxon>
        <taxon>Pseudomonadati</taxon>
        <taxon>Pseudomonadota</taxon>
        <taxon>Alphaproteobacteria</taxon>
        <taxon>Hyphomicrobiales</taxon>
        <taxon>Xanthobacteraceae</taxon>
        <taxon>Xanthobacter</taxon>
    </lineage>
</organism>
<evidence type="ECO:0000259" key="1">
    <source>
        <dbReference type="Pfam" id="PF07045"/>
    </source>
</evidence>
<comment type="caution">
    <text evidence="2">The sequence shown here is derived from an EMBL/GenBank/DDBJ whole genome shotgun (WGS) entry which is preliminary data.</text>
</comment>
<dbReference type="OrthoDB" id="9806380at2"/>
<dbReference type="PANTHER" id="PTHR41521:SF4">
    <property type="entry name" value="BLR0684 PROTEIN"/>
    <property type="match status" value="1"/>
</dbReference>
<evidence type="ECO:0000313" key="3">
    <source>
        <dbReference type="Proteomes" id="UP000305131"/>
    </source>
</evidence>
<dbReference type="SUPFAM" id="SSF54909">
    <property type="entry name" value="Dimeric alpha+beta barrel"/>
    <property type="match status" value="2"/>
</dbReference>
<sequence>MAREARDTRGHGSGTAGATGGGAMAKGYWFLNLDVVNPVDYITYREANARFAAEHHLPFIVRGGDFEHLEGIKRHRNVLVELPSFEVAVSTYEIPEYQPVKALRRATAIADLAAVEGYEGPQPSAAPPPEGTPDKPRGYWMAKVDVTDPERYKDYVAANAEPFAEYGAWFLVRGGRHQLLDGRGRSRYVVIAFRDMETARACYFSPGYQRALAIRQSASVADLLIISGFTGREAPPA</sequence>
<name>A0A6C1KCX3_XANAU</name>